<protein>
    <submittedName>
        <fullName evidence="2">Uncharacterized protein</fullName>
    </submittedName>
</protein>
<evidence type="ECO:0000313" key="3">
    <source>
        <dbReference type="Proteomes" id="UP000673552"/>
    </source>
</evidence>
<organism evidence="2 3">
    <name type="scientific">Leishmania martiniquensis</name>
    <dbReference type="NCBI Taxonomy" id="1580590"/>
    <lineage>
        <taxon>Eukaryota</taxon>
        <taxon>Discoba</taxon>
        <taxon>Euglenozoa</taxon>
        <taxon>Kinetoplastea</taxon>
        <taxon>Metakinetoplastina</taxon>
        <taxon>Trypanosomatida</taxon>
        <taxon>Trypanosomatidae</taxon>
        <taxon>Leishmaniinae</taxon>
        <taxon>Leishmania</taxon>
    </lineage>
</organism>
<dbReference type="OrthoDB" id="272660at2759"/>
<evidence type="ECO:0000313" key="2">
    <source>
        <dbReference type="EMBL" id="KAG5464436.1"/>
    </source>
</evidence>
<dbReference type="EMBL" id="JAFEUZ010000036">
    <property type="protein sequence ID" value="KAG5464436.1"/>
    <property type="molecule type" value="Genomic_DNA"/>
</dbReference>
<feature type="compositionally biased region" description="Polar residues" evidence="1">
    <location>
        <begin position="28"/>
        <end position="42"/>
    </location>
</feature>
<reference evidence="2 3" key="1">
    <citation type="submission" date="2021-03" db="EMBL/GenBank/DDBJ databases">
        <title>Leishmania (Mundinia) martiniquensis Genome sequencing and assembly.</title>
        <authorList>
            <person name="Almutairi H."/>
            <person name="Gatherer D."/>
        </authorList>
    </citation>
    <scope>NUCLEOTIDE SEQUENCE [LARGE SCALE GENOMIC DNA]</scope>
    <source>
        <strain evidence="2">LSCM1</strain>
    </source>
</reference>
<gene>
    <name evidence="2" type="ORF">LSCM1_00623</name>
</gene>
<dbReference type="GeneID" id="92510780"/>
<feature type="region of interest" description="Disordered" evidence="1">
    <location>
        <begin position="1874"/>
        <end position="1915"/>
    </location>
</feature>
<evidence type="ECO:0000256" key="1">
    <source>
        <dbReference type="SAM" id="MobiDB-lite"/>
    </source>
</evidence>
<accession>A0A836K8X0</accession>
<feature type="region of interest" description="Disordered" evidence="1">
    <location>
        <begin position="25"/>
        <end position="47"/>
    </location>
</feature>
<dbReference type="SMR" id="A0A836K8X0"/>
<feature type="compositionally biased region" description="Polar residues" evidence="1">
    <location>
        <begin position="1173"/>
        <end position="1206"/>
    </location>
</feature>
<name>A0A836K8X0_9TRYP</name>
<dbReference type="RefSeq" id="XP_067174373.1">
    <property type="nucleotide sequence ID" value="XM_067318268.1"/>
</dbReference>
<feature type="region of interest" description="Disordered" evidence="1">
    <location>
        <begin position="1151"/>
        <end position="1208"/>
    </location>
</feature>
<proteinExistence type="predicted"/>
<keyword evidence="3" id="KW-1185">Reference proteome</keyword>
<comment type="caution">
    <text evidence="2">The sequence shown here is derived from an EMBL/GenBank/DDBJ whole genome shotgun (WGS) entry which is preliminary data.</text>
</comment>
<dbReference type="KEGG" id="lmat:92510780"/>
<sequence>MATSVSAAEPLASLAVSQAASRAASGPFSASSKQPHASSTPSADRPPTEISVLESLARLFNCRDVRAPSAGFALFPPSERPANTDALENLADESDYVVETLAAAPYSLLSDPLSSSSVLLLPRLKRAATSSPIQPSSAKRQKHASVVQLLEESAQRQSSTGELPSLIKVLSVLSAILQRSPRAHQRSRNFARLLVLLSDGRFAATAAEQVRTLWQLCSGGASDAGTRSGEEVALSLYGDVLLLLAYHAKIAGPSVQVSSCLAATKDVLVSLYAVNRDMGDALVRAAGNLPAYRRHSVASLTAFGILQAPHLSVKALEDALQDLEVGAAAQANPAHMAFMAALPTACPQMAQAWQCRALEVVRKATLYDAAADVASGIGGVGVVSVIDRISTWAHGYAIQSLLSIMSEVAWCCCTADALLHISRAVSIYGTTWTSFSESYVNLVSFLHRALSRFQRLHAQEESTALRMPETSVSKSALAGSASALSCCHPLEGSPTARTLGPAIESLICRAVLGAAGTGMDAGLSEREQEWGRGTSSATDLGGCHAEGDGKLHASDETPESFLARCEAEPQSPRNFIFYLSLLAYVTSALPPLLSSLGELRLFFHLPHFDRAAAIEKKAPPVQLAEAADPPAAASGTRRHLFALCMDLLRTSLTAAMAHATDSRSPQDRQRRLLCESTATLLCAFMCHFPHSLQELEQETGTSHLVSLVSHVATTIIRAPNPSLRMKRLAYNLLQRYASAVECLVDIMAQLLAPSHWLALTSDNEYVETDFRSCVQLYQHLCRATYELSPAEPGRLVSLLAELPAGAFSNSCGGAATAATLVHTIFTLMEDLPENVALFGGLTAPQLPQVIDRLSEALHTLAEAYTTGFWLAGGQSTWCSVCAAASLLYKVVLLYRVPALVATAVFPVSCGPRGRGGSVAADVFGSGSGHRLRSVAHVLLQLLCEDSLAPAHHAVTELFVASLHTTALQRTSDSMLQVFRSNLSVSEVVALTKRLLQVQRENLGSPSNAMRLEVMQAMAMWCPALFLSLFGPEKREVGEDGGAYEDDVISDGGSTVTQPADLPLMQLLLATIRSDKSALYEKALALNILRCSGMTRLVPMHEILSLVPFHDDDARKAGAVRKGGEWEEATLVVACVAYANTRVAVELSKTKLTGSPLENGDGSGGGGEVNGSNKATASTREGASASPTQQRRSTQVPLSPPGTTATRPLQAVRSKALSAFTDSMDLLLRRGAAALQRACSVYDAERREVDYDDQTNWLVRQVTSMTLGEHPNVSDSVVFPRRIANISTGQLASCHQRDSIQILLQGETQTSMRRRCPVPTALAAASAAQATGELWSTTTFLHSLPGDVSDVAAAPRRLYPVGTSATRFFLGTGDDRRLNSLAAQLDTMADLATVLEKLLWLSGVDTGTAGLFGRRTQRLLECAVEALLSCQAGPPLLAPLITRQVQQQLRLAKAAANILESAFVGDVAELPEVCPVMQKVLRRLVAFVKVNRRHTFVLEDALPVVTAFPPATLAAYTAMEELMSIVQITLHSILQQSAWTSETLRVLDRLVYGCTRVFSRPRTEGVSDVTLISRLLPTLVQTAARLAQFVLPTQPVNADALRFVRALECVNCVIAHCGGQTAAVGFVDEDVVLGFLRALGQFSASSVYDTAAHRHLRLGWSACWIATLSLLCTIMSARGPYSAVASGWAPSLKAALLSTPRFAAALSAFAGVRGADRRRLLIWEVEEVDACTRLAAVLAAQNVLLETLTPCIQAGFVLFRQLHLQRQCVASLPSADAAISEGKRITVAQRYVLRNELAILLKQPSYAVPRDGAALAAFAFPMELLGQTTQTSSALNRTEGAVATASSATSLMYSLDLLRQFAVRELQVLRKVTAETASGGSGGTDRSPDAALAGYASRESSVTRSPSRGALAGDADTATDVDDSFTVDGQADVAKDMLSVHLEIVQLSLMAYALTVQDLIRSARTAPGAFYTAAVVQEVRHSTERLVRTLRSLLKDLTEVRWPQLSWVVRVQTAQLQHFIECL</sequence>
<dbReference type="Proteomes" id="UP000673552">
    <property type="component" value="Chromosome 36"/>
</dbReference>